<dbReference type="Proteomes" id="UP000565572">
    <property type="component" value="Unassembled WGS sequence"/>
</dbReference>
<accession>A0A7W5JSN5</accession>
<dbReference type="EMBL" id="JACHZG010000001">
    <property type="protein sequence ID" value="MBB3325488.1"/>
    <property type="molecule type" value="Genomic_DNA"/>
</dbReference>
<gene>
    <name evidence="1" type="ORF">FHX39_000432</name>
</gene>
<comment type="caution">
    <text evidence="1">The sequence shown here is derived from an EMBL/GenBank/DDBJ whole genome shotgun (WGS) entry which is preliminary data.</text>
</comment>
<evidence type="ECO:0000313" key="1">
    <source>
        <dbReference type="EMBL" id="MBB3325488.1"/>
    </source>
</evidence>
<dbReference type="AlphaFoldDB" id="A0A7W5JSN5"/>
<organism evidence="1 2">
    <name type="scientific">Microlunatus antarcticus</name>
    <dbReference type="NCBI Taxonomy" id="53388"/>
    <lineage>
        <taxon>Bacteria</taxon>
        <taxon>Bacillati</taxon>
        <taxon>Actinomycetota</taxon>
        <taxon>Actinomycetes</taxon>
        <taxon>Propionibacteriales</taxon>
        <taxon>Propionibacteriaceae</taxon>
        <taxon>Microlunatus</taxon>
    </lineage>
</organism>
<evidence type="ECO:0000313" key="2">
    <source>
        <dbReference type="Proteomes" id="UP000565572"/>
    </source>
</evidence>
<name>A0A7W5JSN5_9ACTN</name>
<reference evidence="1 2" key="1">
    <citation type="submission" date="2020-08" db="EMBL/GenBank/DDBJ databases">
        <title>Sequencing the genomes of 1000 actinobacteria strains.</title>
        <authorList>
            <person name="Klenk H.-P."/>
        </authorList>
    </citation>
    <scope>NUCLEOTIDE SEQUENCE [LARGE SCALE GENOMIC DNA]</scope>
    <source>
        <strain evidence="1 2">DSM 11053</strain>
    </source>
</reference>
<sequence length="44" mass="5226">MCLRKTLRTVVRLLLYGPGVRIYFFRQICHRRFFGGSPKTKPRG</sequence>
<protein>
    <submittedName>
        <fullName evidence="1">Uncharacterized protein</fullName>
    </submittedName>
</protein>
<proteinExistence type="predicted"/>
<keyword evidence="2" id="KW-1185">Reference proteome</keyword>